<evidence type="ECO:0000313" key="4">
    <source>
        <dbReference type="Proteomes" id="UP000825729"/>
    </source>
</evidence>
<feature type="domain" description="RNase H type-1" evidence="2">
    <location>
        <begin position="72"/>
        <end position="151"/>
    </location>
</feature>
<name>A0AAV7E7N8_ARIFI</name>
<dbReference type="Gene3D" id="3.30.420.10">
    <property type="entry name" value="Ribonuclease H-like superfamily/Ribonuclease H"/>
    <property type="match status" value="1"/>
</dbReference>
<dbReference type="InterPro" id="IPR012337">
    <property type="entry name" value="RNaseH-like_sf"/>
</dbReference>
<evidence type="ECO:0000313" key="3">
    <source>
        <dbReference type="EMBL" id="KAG9444862.1"/>
    </source>
</evidence>
<dbReference type="Pfam" id="PF13456">
    <property type="entry name" value="RVT_3"/>
    <property type="match status" value="1"/>
</dbReference>
<feature type="region of interest" description="Disordered" evidence="1">
    <location>
        <begin position="231"/>
        <end position="278"/>
    </location>
</feature>
<accession>A0AAV7E7N8</accession>
<dbReference type="PANTHER" id="PTHR48475:SF1">
    <property type="entry name" value="RNASE H TYPE-1 DOMAIN-CONTAINING PROTEIN"/>
    <property type="match status" value="1"/>
</dbReference>
<dbReference type="Proteomes" id="UP000825729">
    <property type="component" value="Unassembled WGS sequence"/>
</dbReference>
<comment type="caution">
    <text evidence="3">The sequence shown here is derived from an EMBL/GenBank/DDBJ whole genome shotgun (WGS) entry which is preliminary data.</text>
</comment>
<gene>
    <name evidence="3" type="ORF">H6P81_016202</name>
</gene>
<dbReference type="SUPFAM" id="SSF53098">
    <property type="entry name" value="Ribonuclease H-like"/>
    <property type="match status" value="1"/>
</dbReference>
<dbReference type="PANTHER" id="PTHR48475">
    <property type="entry name" value="RIBONUCLEASE H"/>
    <property type="match status" value="1"/>
</dbReference>
<evidence type="ECO:0000259" key="2">
    <source>
        <dbReference type="Pfam" id="PF13456"/>
    </source>
</evidence>
<dbReference type="EMBL" id="JAINDJ010000006">
    <property type="protein sequence ID" value="KAG9444862.1"/>
    <property type="molecule type" value="Genomic_DNA"/>
</dbReference>
<dbReference type="CDD" id="cd09279">
    <property type="entry name" value="RNase_HI_like"/>
    <property type="match status" value="1"/>
</dbReference>
<proteinExistence type="predicted"/>
<dbReference type="GO" id="GO:0003676">
    <property type="term" value="F:nucleic acid binding"/>
    <property type="evidence" value="ECO:0007669"/>
    <property type="project" value="InterPro"/>
</dbReference>
<dbReference type="GO" id="GO:0004523">
    <property type="term" value="F:RNA-DNA hybrid ribonuclease activity"/>
    <property type="evidence" value="ECO:0007669"/>
    <property type="project" value="InterPro"/>
</dbReference>
<organism evidence="3 4">
    <name type="scientific">Aristolochia fimbriata</name>
    <name type="common">White veined hardy Dutchman's pipe vine</name>
    <dbReference type="NCBI Taxonomy" id="158543"/>
    <lineage>
        <taxon>Eukaryota</taxon>
        <taxon>Viridiplantae</taxon>
        <taxon>Streptophyta</taxon>
        <taxon>Embryophyta</taxon>
        <taxon>Tracheophyta</taxon>
        <taxon>Spermatophyta</taxon>
        <taxon>Magnoliopsida</taxon>
        <taxon>Magnoliidae</taxon>
        <taxon>Piperales</taxon>
        <taxon>Aristolochiaceae</taxon>
        <taxon>Aristolochia</taxon>
    </lineage>
</organism>
<evidence type="ECO:0000256" key="1">
    <source>
        <dbReference type="SAM" id="MobiDB-lite"/>
    </source>
</evidence>
<dbReference type="InterPro" id="IPR036397">
    <property type="entry name" value="RNaseH_sf"/>
</dbReference>
<dbReference type="AlphaFoldDB" id="A0AAV7E7N8"/>
<protein>
    <recommendedName>
        <fullName evidence="2">RNase H type-1 domain-containing protein</fullName>
    </recommendedName>
</protein>
<sequence>MSLLILSGRLAKWALLLSEFEINFVLQRAIKGQALANFLADHLVPAEWELTEEFHDEEIFLVEVLPPWEMYFDGAARRNESDAGVLFISPRKDMLPYSFVLTKNCSNNEAEYQAILLGLGMAVEMKMPQLTIYGDSALVIKQLIGEFEKHTVEFAVHTRPVRSSTYMSSRWATIGRRCSGTPPKWLKLADRANSTPITCTNRRSRFTQQSRPGRSKRGGWTSLVQSLLNQTPTGNTFGLPPTTSPNEPKLLSTEKSRLPQSLTSFGPKLSIDMGSHDT</sequence>
<dbReference type="InterPro" id="IPR002156">
    <property type="entry name" value="RNaseH_domain"/>
</dbReference>
<reference evidence="3 4" key="1">
    <citation type="submission" date="2021-07" db="EMBL/GenBank/DDBJ databases">
        <title>The Aristolochia fimbriata genome: insights into angiosperm evolution, floral development and chemical biosynthesis.</title>
        <authorList>
            <person name="Jiao Y."/>
        </authorList>
    </citation>
    <scope>NUCLEOTIDE SEQUENCE [LARGE SCALE GENOMIC DNA]</scope>
    <source>
        <strain evidence="3">IBCAS-2021</strain>
        <tissue evidence="3">Leaf</tissue>
    </source>
</reference>
<keyword evidence="4" id="KW-1185">Reference proteome</keyword>